<keyword evidence="4" id="KW-1185">Reference proteome</keyword>
<dbReference type="Pfam" id="PF12728">
    <property type="entry name" value="HTH_17"/>
    <property type="match status" value="1"/>
</dbReference>
<dbReference type="SUPFAM" id="SSF46955">
    <property type="entry name" value="Putative DNA-binding domain"/>
    <property type="match status" value="1"/>
</dbReference>
<dbReference type="InterPro" id="IPR009061">
    <property type="entry name" value="DNA-bd_dom_put_sf"/>
</dbReference>
<dbReference type="Proteomes" id="UP001179121">
    <property type="component" value="Chromosome"/>
</dbReference>
<keyword evidence="3" id="KW-0238">DNA-binding</keyword>
<feature type="region of interest" description="Disordered" evidence="1">
    <location>
        <begin position="85"/>
        <end position="105"/>
    </location>
</feature>
<organism evidence="3 4">
    <name type="scientific">Nitrospira tepida</name>
    <dbReference type="NCBI Taxonomy" id="2973512"/>
    <lineage>
        <taxon>Bacteria</taxon>
        <taxon>Pseudomonadati</taxon>
        <taxon>Nitrospirota</taxon>
        <taxon>Nitrospiria</taxon>
        <taxon>Nitrospirales</taxon>
        <taxon>Nitrospiraceae</taxon>
        <taxon>Nitrospira</taxon>
    </lineage>
</organism>
<evidence type="ECO:0000256" key="1">
    <source>
        <dbReference type="SAM" id="MobiDB-lite"/>
    </source>
</evidence>
<dbReference type="GO" id="GO:0003677">
    <property type="term" value="F:DNA binding"/>
    <property type="evidence" value="ECO:0007669"/>
    <property type="project" value="UniProtKB-KW"/>
</dbReference>
<gene>
    <name evidence="3" type="ORF">DNFV4_00669</name>
</gene>
<proteinExistence type="predicted"/>
<evidence type="ECO:0000259" key="2">
    <source>
        <dbReference type="Pfam" id="PF12728"/>
    </source>
</evidence>
<dbReference type="InterPro" id="IPR041657">
    <property type="entry name" value="HTH_17"/>
</dbReference>
<dbReference type="RefSeq" id="WP_289267238.1">
    <property type="nucleotide sequence ID" value="NZ_OX365700.1"/>
</dbReference>
<evidence type="ECO:0000313" key="3">
    <source>
        <dbReference type="EMBL" id="CAI4030241.1"/>
    </source>
</evidence>
<feature type="compositionally biased region" description="Basic and acidic residues" evidence="1">
    <location>
        <begin position="88"/>
        <end position="105"/>
    </location>
</feature>
<sequence length="105" mass="11889">MLLTIRDLSRQLQIKPATLYAWAAAGKIPCLKIHGVLRFDPKAVQEWLTSFAVRCEPFPLQLELQEQGDSVDELIARAKRAVYTSRRGRPDQDRANGKEIRNGSV</sequence>
<protein>
    <submittedName>
        <fullName evidence="3">DNA-binding protein</fullName>
    </submittedName>
</protein>
<dbReference type="EMBL" id="OX365700">
    <property type="protein sequence ID" value="CAI4030241.1"/>
    <property type="molecule type" value="Genomic_DNA"/>
</dbReference>
<evidence type="ECO:0000313" key="4">
    <source>
        <dbReference type="Proteomes" id="UP001179121"/>
    </source>
</evidence>
<dbReference type="KEGG" id="nti:DNFV4_00669"/>
<name>A0AA86MWG7_9BACT</name>
<dbReference type="AlphaFoldDB" id="A0AA86MWG7"/>
<feature type="domain" description="Helix-turn-helix" evidence="2">
    <location>
        <begin position="2"/>
        <end position="49"/>
    </location>
</feature>
<reference evidence="3" key="1">
    <citation type="submission" date="2022-10" db="EMBL/GenBank/DDBJ databases">
        <authorList>
            <person name="Koch H."/>
        </authorList>
    </citation>
    <scope>NUCLEOTIDE SEQUENCE</scope>
    <source>
        <strain evidence="3">DNF</strain>
    </source>
</reference>
<accession>A0AA86MWG7</accession>